<gene>
    <name evidence="2" type="ORF">LCGC14_2868540</name>
</gene>
<proteinExistence type="predicted"/>
<feature type="non-terminal residue" evidence="2">
    <location>
        <position position="1"/>
    </location>
</feature>
<feature type="compositionally biased region" description="Basic and acidic residues" evidence="1">
    <location>
        <begin position="182"/>
        <end position="196"/>
    </location>
</feature>
<name>A0A0F9ABW5_9ZZZZ</name>
<evidence type="ECO:0000313" key="2">
    <source>
        <dbReference type="EMBL" id="KKK75954.1"/>
    </source>
</evidence>
<organism evidence="2">
    <name type="scientific">marine sediment metagenome</name>
    <dbReference type="NCBI Taxonomy" id="412755"/>
    <lineage>
        <taxon>unclassified sequences</taxon>
        <taxon>metagenomes</taxon>
        <taxon>ecological metagenomes</taxon>
    </lineage>
</organism>
<dbReference type="AlphaFoldDB" id="A0A0F9ABW5"/>
<evidence type="ECO:0000256" key="1">
    <source>
        <dbReference type="SAM" id="MobiDB-lite"/>
    </source>
</evidence>
<protein>
    <submittedName>
        <fullName evidence="2">Uncharacterized protein</fullName>
    </submittedName>
</protein>
<feature type="region of interest" description="Disordered" evidence="1">
    <location>
        <begin position="182"/>
        <end position="203"/>
    </location>
</feature>
<sequence>IKAISEGKVDPINQFDPIEYSRLVRRITRNSMMVKGTDITSRVGLGQNRGITTAQAKTLTALKKFYDGADILGTDLHRIYSGAIVGLRTSKTFSKNKADNVLYAARASVALNAWAVKNPNATESDYQAFFDRLMDRSFMDNWGRGWFARKPEEQRIAVRENIQAFEEELGIEIMPTITTKAERDKLKSGTKYRDSKGNIATKK</sequence>
<dbReference type="EMBL" id="LAZR01055627">
    <property type="protein sequence ID" value="KKK75954.1"/>
    <property type="molecule type" value="Genomic_DNA"/>
</dbReference>
<reference evidence="2" key="1">
    <citation type="journal article" date="2015" name="Nature">
        <title>Complex archaea that bridge the gap between prokaryotes and eukaryotes.</title>
        <authorList>
            <person name="Spang A."/>
            <person name="Saw J.H."/>
            <person name="Jorgensen S.L."/>
            <person name="Zaremba-Niedzwiedzka K."/>
            <person name="Martijn J."/>
            <person name="Lind A.E."/>
            <person name="van Eijk R."/>
            <person name="Schleper C."/>
            <person name="Guy L."/>
            <person name="Ettema T.J."/>
        </authorList>
    </citation>
    <scope>NUCLEOTIDE SEQUENCE</scope>
</reference>
<comment type="caution">
    <text evidence="2">The sequence shown here is derived from an EMBL/GenBank/DDBJ whole genome shotgun (WGS) entry which is preliminary data.</text>
</comment>
<accession>A0A0F9ABW5</accession>